<feature type="transmembrane region" description="Helical" evidence="1">
    <location>
        <begin position="99"/>
        <end position="116"/>
    </location>
</feature>
<evidence type="ECO:0000256" key="1">
    <source>
        <dbReference type="SAM" id="Phobius"/>
    </source>
</evidence>
<dbReference type="EMBL" id="JACSDI010000007">
    <property type="protein sequence ID" value="MCG9964594.1"/>
    <property type="molecule type" value="Genomic_DNA"/>
</dbReference>
<accession>A0ABS9QWB4</accession>
<keyword evidence="1" id="KW-0472">Membrane</keyword>
<feature type="transmembrane region" description="Helical" evidence="1">
    <location>
        <begin position="68"/>
        <end position="87"/>
    </location>
</feature>
<keyword evidence="1" id="KW-1133">Transmembrane helix</keyword>
<protein>
    <submittedName>
        <fullName evidence="2">Uncharacterized protein</fullName>
    </submittedName>
</protein>
<dbReference type="RefSeq" id="WP_240131212.1">
    <property type="nucleotide sequence ID" value="NZ_JACSDI010000007.1"/>
</dbReference>
<feature type="transmembrane region" description="Helical" evidence="1">
    <location>
        <begin position="136"/>
        <end position="159"/>
    </location>
</feature>
<keyword evidence="1" id="KW-0812">Transmembrane</keyword>
<organism evidence="2 3">
    <name type="scientific">Shewanella cutis</name>
    <dbReference type="NCBI Taxonomy" id="2766780"/>
    <lineage>
        <taxon>Bacteria</taxon>
        <taxon>Pseudomonadati</taxon>
        <taxon>Pseudomonadota</taxon>
        <taxon>Gammaproteobacteria</taxon>
        <taxon>Alteromonadales</taxon>
        <taxon>Shewanellaceae</taxon>
        <taxon>Shewanella</taxon>
    </lineage>
</organism>
<sequence>MSWQELAYKIDDAETLISFTLLCISFFLYRVTSTNISLAIWVLANFVMERLAEVMLDVAKTDTELIRQLWYLSFVIIDTICVWSIYLSHRKLRISFDKFSVFICFSFTTMAVIQLVRYTDRIIFETEYFAVIYKYGILSLSMAPMVLMALMLSFSIINFRHAQE</sequence>
<keyword evidence="3" id="KW-1185">Reference proteome</keyword>
<reference evidence="2 3" key="1">
    <citation type="submission" date="2020-08" db="EMBL/GenBank/DDBJ databases">
        <title>Whole genome sequence of Shewanella sp strain PS-2.</title>
        <authorList>
            <person name="Das S.K."/>
        </authorList>
    </citation>
    <scope>NUCLEOTIDE SEQUENCE [LARGE SCALE GENOMIC DNA]</scope>
    <source>
        <strain evidence="2 3">PS-2</strain>
    </source>
</reference>
<proteinExistence type="predicted"/>
<dbReference type="Proteomes" id="UP000829384">
    <property type="component" value="Unassembled WGS sequence"/>
</dbReference>
<gene>
    <name evidence="2" type="ORF">H9J30_11800</name>
</gene>
<feature type="transmembrane region" description="Helical" evidence="1">
    <location>
        <begin position="21"/>
        <end position="48"/>
    </location>
</feature>
<name>A0ABS9QWB4_9GAMM</name>
<comment type="caution">
    <text evidence="2">The sequence shown here is derived from an EMBL/GenBank/DDBJ whole genome shotgun (WGS) entry which is preliminary data.</text>
</comment>
<evidence type="ECO:0000313" key="2">
    <source>
        <dbReference type="EMBL" id="MCG9964594.1"/>
    </source>
</evidence>
<evidence type="ECO:0000313" key="3">
    <source>
        <dbReference type="Proteomes" id="UP000829384"/>
    </source>
</evidence>